<organism evidence="1">
    <name type="scientific">bioreactor metagenome</name>
    <dbReference type="NCBI Taxonomy" id="1076179"/>
    <lineage>
        <taxon>unclassified sequences</taxon>
        <taxon>metagenomes</taxon>
        <taxon>ecological metagenomes</taxon>
    </lineage>
</organism>
<dbReference type="EMBL" id="VSSQ01058989">
    <property type="protein sequence ID" value="MPN12610.1"/>
    <property type="molecule type" value="Genomic_DNA"/>
</dbReference>
<gene>
    <name evidence="1" type="ORF">SDC9_159928</name>
</gene>
<protein>
    <submittedName>
        <fullName evidence="1">Uncharacterized protein</fullName>
    </submittedName>
</protein>
<name>A0A645FF80_9ZZZZ</name>
<comment type="caution">
    <text evidence="1">The sequence shown here is derived from an EMBL/GenBank/DDBJ whole genome shotgun (WGS) entry which is preliminary data.</text>
</comment>
<accession>A0A645FF80</accession>
<dbReference type="AlphaFoldDB" id="A0A645FF80"/>
<evidence type="ECO:0000313" key="1">
    <source>
        <dbReference type="EMBL" id="MPN12610.1"/>
    </source>
</evidence>
<dbReference type="InterPro" id="IPR031876">
    <property type="entry name" value="DUF4760"/>
</dbReference>
<sequence>MTLDVSQILQNKNTGEKKERLSGIMVDCLNDLEYFCINFNSKIADTDTVYQSLHQALFSAIPIIYIYISSINASGTDKYYTNIIAVYNTWRKKYNLQLEKERKLYQQQKKYANHCQEATVISPPQIK</sequence>
<dbReference type="Pfam" id="PF15956">
    <property type="entry name" value="DUF4760"/>
    <property type="match status" value="1"/>
</dbReference>
<reference evidence="1" key="1">
    <citation type="submission" date="2019-08" db="EMBL/GenBank/DDBJ databases">
        <authorList>
            <person name="Kucharzyk K."/>
            <person name="Murdoch R.W."/>
            <person name="Higgins S."/>
            <person name="Loffler F."/>
        </authorList>
    </citation>
    <scope>NUCLEOTIDE SEQUENCE</scope>
</reference>
<proteinExistence type="predicted"/>